<reference evidence="3" key="1">
    <citation type="submission" date="2017-02" db="UniProtKB">
        <authorList>
            <consortium name="WormBaseParasite"/>
        </authorList>
    </citation>
    <scope>IDENTIFICATION</scope>
</reference>
<organism evidence="3">
    <name type="scientific">Anisakis simplex</name>
    <name type="common">Herring worm</name>
    <dbReference type="NCBI Taxonomy" id="6269"/>
    <lineage>
        <taxon>Eukaryota</taxon>
        <taxon>Metazoa</taxon>
        <taxon>Ecdysozoa</taxon>
        <taxon>Nematoda</taxon>
        <taxon>Chromadorea</taxon>
        <taxon>Rhabditida</taxon>
        <taxon>Spirurina</taxon>
        <taxon>Ascaridomorpha</taxon>
        <taxon>Ascaridoidea</taxon>
        <taxon>Anisakidae</taxon>
        <taxon>Anisakis</taxon>
        <taxon>Anisakis simplex complex</taxon>
    </lineage>
</organism>
<name>A0A0M3JZN9_ANISI</name>
<dbReference type="EMBL" id="UYRR01031385">
    <property type="protein sequence ID" value="VDK49644.1"/>
    <property type="molecule type" value="Genomic_DNA"/>
</dbReference>
<sequence>MPLEQIRRTRSSLSQCQSMLKIPSFKGNKSLSATDLQIEKKGFDDLKTMDDISMMKRSKTLSGHFKPTDDLSSTDQFLSDRNYMQHTQCMSNLRTPRFGVSPPGEQQTDN</sequence>
<evidence type="ECO:0000313" key="2">
    <source>
        <dbReference type="Proteomes" id="UP000267096"/>
    </source>
</evidence>
<dbReference type="OrthoDB" id="10457213at2759"/>
<dbReference type="AlphaFoldDB" id="A0A0M3JZN9"/>
<reference evidence="1 2" key="2">
    <citation type="submission" date="2018-11" db="EMBL/GenBank/DDBJ databases">
        <authorList>
            <consortium name="Pathogen Informatics"/>
        </authorList>
    </citation>
    <scope>NUCLEOTIDE SEQUENCE [LARGE SCALE GENOMIC DNA]</scope>
</reference>
<protein>
    <submittedName>
        <fullName evidence="3">Microtubule-associated protein 2</fullName>
    </submittedName>
</protein>
<gene>
    <name evidence="1" type="ORF">ASIM_LOCUS13413</name>
</gene>
<evidence type="ECO:0000313" key="3">
    <source>
        <dbReference type="WBParaSite" id="ASIM_0001398501-mRNA-1"/>
    </source>
</evidence>
<dbReference type="Proteomes" id="UP000267096">
    <property type="component" value="Unassembled WGS sequence"/>
</dbReference>
<accession>A0A0M3JZN9</accession>
<proteinExistence type="predicted"/>
<dbReference type="WBParaSite" id="ASIM_0001398501-mRNA-1">
    <property type="protein sequence ID" value="ASIM_0001398501-mRNA-1"/>
    <property type="gene ID" value="ASIM_0001398501"/>
</dbReference>
<evidence type="ECO:0000313" key="1">
    <source>
        <dbReference type="EMBL" id="VDK49644.1"/>
    </source>
</evidence>
<keyword evidence="2" id="KW-1185">Reference proteome</keyword>